<evidence type="ECO:0000313" key="8">
    <source>
        <dbReference type="Proteomes" id="UP000019364"/>
    </source>
</evidence>
<dbReference type="Gene3D" id="3.40.50.2000">
    <property type="entry name" value="Glycogen Phosphorylase B"/>
    <property type="match status" value="1"/>
</dbReference>
<protein>
    <submittedName>
        <fullName evidence="7">1,2-diacylglycerol 3-glucosyltransferase</fullName>
    </submittedName>
</protein>
<keyword evidence="4 7" id="KW-0808">Transferase</keyword>
<sequence>MRKKRVLLLSEGFGTGHTQAAYALAAGMKRIDLHLQCRVIELGNFLNPKVGPLILSAYRRTVTRSPKLLGMLYRNKYDKSLNPLTRLALHRIFYKQAAQVVTQLKPDLIICTHPFPNAVVSRLKRHGVSVPLITLITDYDVHGTWVNEEVNQYLVSIPRVKELLVRRGVPTADVHVTGIPIHPNFWETGNRDKLCNEMGLHRMPTVLIMSGGWGVSFNKEILLQLTSWADHIQLVFCTGSNHKLLDKMKDTASLHHENIHILGYTKHINKLMDIADLLITKPGGMTCTEASAKGIPMLFYEAIPGQEEENSHYFVKQGYAENISYRVMDKWHHKLVHEYDSLVLQRDRFLARSASHTQSSECAQKVLDLLNEENTESSRFTSIP</sequence>
<evidence type="ECO:0000256" key="4">
    <source>
        <dbReference type="ARBA" id="ARBA00022679"/>
    </source>
</evidence>
<dbReference type="InterPro" id="IPR007235">
    <property type="entry name" value="Glyco_trans_28_C"/>
</dbReference>
<evidence type="ECO:0000256" key="2">
    <source>
        <dbReference type="ARBA" id="ARBA00006962"/>
    </source>
</evidence>
<dbReference type="InterPro" id="IPR009695">
    <property type="entry name" value="Diacylglyc_glucosyltr_N"/>
</dbReference>
<dbReference type="AlphaFoldDB" id="W7YTX4"/>
<dbReference type="RefSeq" id="WP_052020171.1">
    <property type="nucleotide sequence ID" value="NZ_BAVZ01000005.1"/>
</dbReference>
<dbReference type="Proteomes" id="UP000019364">
    <property type="component" value="Unassembled WGS sequence"/>
</dbReference>
<gene>
    <name evidence="7" type="ORF">JCM16418_2093</name>
</gene>
<comment type="caution">
    <text evidence="7">The sequence shown here is derived from an EMBL/GenBank/DDBJ whole genome shotgun (WGS) entry which is preliminary data.</text>
</comment>
<evidence type="ECO:0000313" key="7">
    <source>
        <dbReference type="EMBL" id="GAF08056.1"/>
    </source>
</evidence>
<keyword evidence="8" id="KW-1185">Reference proteome</keyword>
<dbReference type="Pfam" id="PF04101">
    <property type="entry name" value="Glyco_tran_28_C"/>
    <property type="match status" value="1"/>
</dbReference>
<feature type="domain" description="Diacylglycerol glucosyltransferase N-terminal" evidence="6">
    <location>
        <begin position="17"/>
        <end position="181"/>
    </location>
</feature>
<accession>W7YTX4</accession>
<dbReference type="GO" id="GO:0016758">
    <property type="term" value="F:hexosyltransferase activity"/>
    <property type="evidence" value="ECO:0007669"/>
    <property type="project" value="InterPro"/>
</dbReference>
<evidence type="ECO:0000256" key="1">
    <source>
        <dbReference type="ARBA" id="ARBA00004370"/>
    </source>
</evidence>
<organism evidence="7 8">
    <name type="scientific">Paenibacillus pini JCM 16418</name>
    <dbReference type="NCBI Taxonomy" id="1236976"/>
    <lineage>
        <taxon>Bacteria</taxon>
        <taxon>Bacillati</taxon>
        <taxon>Bacillota</taxon>
        <taxon>Bacilli</taxon>
        <taxon>Bacillales</taxon>
        <taxon>Paenibacillaceae</taxon>
        <taxon>Paenibacillus</taxon>
    </lineage>
</organism>
<dbReference type="OrthoDB" id="9815663at2"/>
<dbReference type="InterPro" id="IPR050519">
    <property type="entry name" value="Glycosyltransf_28_UgtP"/>
</dbReference>
<name>W7YTX4_9BACL</name>
<dbReference type="GO" id="GO:0009247">
    <property type="term" value="P:glycolipid biosynthetic process"/>
    <property type="evidence" value="ECO:0007669"/>
    <property type="project" value="InterPro"/>
</dbReference>
<dbReference type="Pfam" id="PF06925">
    <property type="entry name" value="MGDG_synth"/>
    <property type="match status" value="1"/>
</dbReference>
<dbReference type="PANTHER" id="PTHR43025">
    <property type="entry name" value="MONOGALACTOSYLDIACYLGLYCEROL SYNTHASE"/>
    <property type="match status" value="1"/>
</dbReference>
<evidence type="ECO:0000259" key="5">
    <source>
        <dbReference type="Pfam" id="PF04101"/>
    </source>
</evidence>
<evidence type="ECO:0000259" key="6">
    <source>
        <dbReference type="Pfam" id="PF06925"/>
    </source>
</evidence>
<dbReference type="STRING" id="1236976.JCM16418_2093"/>
<reference evidence="7 8" key="1">
    <citation type="journal article" date="2014" name="Genome Announc.">
        <title>Draft Genome Sequence of Paenibacillus pini JCM 16418T, Isolated from the Rhizosphere of Pine Tree.</title>
        <authorList>
            <person name="Yuki M."/>
            <person name="Oshima K."/>
            <person name="Suda W."/>
            <person name="Oshida Y."/>
            <person name="Kitamura K."/>
            <person name="Iida Y."/>
            <person name="Hattori M."/>
            <person name="Ohkuma M."/>
        </authorList>
    </citation>
    <scope>NUCLEOTIDE SEQUENCE [LARGE SCALE GENOMIC DNA]</scope>
    <source>
        <strain evidence="7 8">JCM 16418</strain>
    </source>
</reference>
<dbReference type="eggNOG" id="COG0707">
    <property type="taxonomic scope" value="Bacteria"/>
</dbReference>
<keyword evidence="3" id="KW-0328">Glycosyltransferase</keyword>
<comment type="subcellular location">
    <subcellularLocation>
        <location evidence="1">Membrane</location>
    </subcellularLocation>
</comment>
<dbReference type="PANTHER" id="PTHR43025:SF3">
    <property type="entry name" value="MONOGALACTOSYLDIACYLGLYCEROL SYNTHASE 1, CHLOROPLASTIC"/>
    <property type="match status" value="1"/>
</dbReference>
<evidence type="ECO:0000256" key="3">
    <source>
        <dbReference type="ARBA" id="ARBA00022676"/>
    </source>
</evidence>
<comment type="similarity">
    <text evidence="2">Belongs to the glycosyltransferase 28 family.</text>
</comment>
<proteinExistence type="inferred from homology"/>
<feature type="domain" description="Glycosyl transferase family 28 C-terminal" evidence="5">
    <location>
        <begin position="205"/>
        <end position="356"/>
    </location>
</feature>
<dbReference type="EMBL" id="BAVZ01000005">
    <property type="protein sequence ID" value="GAF08056.1"/>
    <property type="molecule type" value="Genomic_DNA"/>
</dbReference>
<dbReference type="SUPFAM" id="SSF53756">
    <property type="entry name" value="UDP-Glycosyltransferase/glycogen phosphorylase"/>
    <property type="match status" value="1"/>
</dbReference>
<dbReference type="GO" id="GO:0016020">
    <property type="term" value="C:membrane"/>
    <property type="evidence" value="ECO:0007669"/>
    <property type="project" value="UniProtKB-SubCell"/>
</dbReference>